<keyword evidence="3" id="KW-0496">Mitochondrion</keyword>
<proteinExistence type="predicted"/>
<feature type="compositionally biased region" description="Low complexity" evidence="4">
    <location>
        <begin position="255"/>
        <end position="265"/>
    </location>
</feature>
<evidence type="ECO:0000256" key="4">
    <source>
        <dbReference type="SAM" id="MobiDB-lite"/>
    </source>
</evidence>
<evidence type="ECO:0000256" key="2">
    <source>
        <dbReference type="ARBA" id="ARBA00022946"/>
    </source>
</evidence>
<sequence>MSAHIPLRIARSPAHPLRRQCLFQRPIAPSTPRCITATAARAFSSTPARLRNKQERLVDTRLQMAAVEKSMAGRESPDVRDRGTTDPAEAMGLTQDIGILQGTVIRAPFSKLPMPTSWEFYSYFWTVIKSKFTALYTRCHYKRCVHKTGIASYLPVDFLKQQELKNKAKKMYKQYYESLTAGKTKVLKDICLDALLSSSRRQIRAQSAEKMSWQLLKFKSARIVSHRCAPLGSESPDTSYRQCIVRLESEQQLSVGSTSSSSAAQRRSRAPAWMPKSAQAELNAVSAKSSAEGKQTIRDTVVEYIVMQTRVVRGKPEEWKLWGFTKATTPDVLEEDDEYWRKTMEVQSARAS</sequence>
<dbReference type="GO" id="GO:0005739">
    <property type="term" value="C:mitochondrion"/>
    <property type="evidence" value="ECO:0007669"/>
    <property type="project" value="UniProtKB-SubCell"/>
</dbReference>
<keyword evidence="2" id="KW-0809">Transit peptide</keyword>
<organism evidence="5 6">
    <name type="scientific">Epicoccum nigrum</name>
    <name type="common">Soil fungus</name>
    <name type="synonym">Epicoccum purpurascens</name>
    <dbReference type="NCBI Taxonomy" id="105696"/>
    <lineage>
        <taxon>Eukaryota</taxon>
        <taxon>Fungi</taxon>
        <taxon>Dikarya</taxon>
        <taxon>Ascomycota</taxon>
        <taxon>Pezizomycotina</taxon>
        <taxon>Dothideomycetes</taxon>
        <taxon>Pleosporomycetidae</taxon>
        <taxon>Pleosporales</taxon>
        <taxon>Pleosporineae</taxon>
        <taxon>Didymellaceae</taxon>
        <taxon>Epicoccum</taxon>
    </lineage>
</organism>
<reference evidence="5 6" key="1">
    <citation type="journal article" date="2017" name="Genome Announc.">
        <title>Genome sequence of the saprophytic ascomycete Epicoccum nigrum ICMP 19927 strain isolated from New Zealand.</title>
        <authorList>
            <person name="Fokin M."/>
            <person name="Fleetwood D."/>
            <person name="Weir B.S."/>
            <person name="Villas-Boas S.G."/>
        </authorList>
    </citation>
    <scope>NUCLEOTIDE SEQUENCE [LARGE SCALE GENOMIC DNA]</scope>
    <source>
        <strain evidence="5 6">ICMP 19927</strain>
    </source>
</reference>
<comment type="subcellular location">
    <subcellularLocation>
        <location evidence="1">Mitochondrion</location>
    </subcellularLocation>
</comment>
<dbReference type="OMA" id="RYYYRAC"/>
<feature type="region of interest" description="Disordered" evidence="4">
    <location>
        <begin position="255"/>
        <end position="275"/>
    </location>
</feature>
<dbReference type="InParanoid" id="A0A1Y2LQM7"/>
<evidence type="ECO:0000313" key="5">
    <source>
        <dbReference type="EMBL" id="OSS46246.1"/>
    </source>
</evidence>
<gene>
    <name evidence="5" type="ORF">B5807_08053</name>
</gene>
<evidence type="ECO:0000313" key="6">
    <source>
        <dbReference type="Proteomes" id="UP000193240"/>
    </source>
</evidence>
<keyword evidence="6" id="KW-1185">Reference proteome</keyword>
<dbReference type="EMBL" id="KZ107852">
    <property type="protein sequence ID" value="OSS46246.1"/>
    <property type="molecule type" value="Genomic_DNA"/>
</dbReference>
<dbReference type="PANTHER" id="PTHR28554:SF1">
    <property type="entry name" value="LARGE RIBOSOMAL SUBUNIT PROTEIN ML45"/>
    <property type="match status" value="1"/>
</dbReference>
<dbReference type="Gene3D" id="3.10.450.240">
    <property type="match status" value="1"/>
</dbReference>
<evidence type="ECO:0000256" key="3">
    <source>
        <dbReference type="ARBA" id="ARBA00023128"/>
    </source>
</evidence>
<dbReference type="InterPro" id="IPR051975">
    <property type="entry name" value="mtLSU_mL45"/>
</dbReference>
<dbReference type="PANTHER" id="PTHR28554">
    <property type="entry name" value="39S RIBOSOMAL PROTEIN L45, MITOCHONDRIAL"/>
    <property type="match status" value="1"/>
</dbReference>
<evidence type="ECO:0000256" key="1">
    <source>
        <dbReference type="ARBA" id="ARBA00004173"/>
    </source>
</evidence>
<protein>
    <recommendedName>
        <fullName evidence="7">Tim44-like domain-containing protein</fullName>
    </recommendedName>
</protein>
<dbReference type="STRING" id="105696.A0A1Y2LQM7"/>
<dbReference type="AlphaFoldDB" id="A0A1Y2LQM7"/>
<evidence type="ECO:0008006" key="7">
    <source>
        <dbReference type="Google" id="ProtNLM"/>
    </source>
</evidence>
<accession>A0A1Y2LQM7</accession>
<name>A0A1Y2LQM7_EPING</name>
<dbReference type="Proteomes" id="UP000193240">
    <property type="component" value="Unassembled WGS sequence"/>
</dbReference>